<feature type="transmembrane region" description="Helical" evidence="1">
    <location>
        <begin position="364"/>
        <end position="381"/>
    </location>
</feature>
<feature type="transmembrane region" description="Helical" evidence="1">
    <location>
        <begin position="168"/>
        <end position="197"/>
    </location>
</feature>
<reference evidence="2 3" key="1">
    <citation type="submission" date="2016-10" db="EMBL/GenBank/DDBJ databases">
        <authorList>
            <person name="de Groot N.N."/>
        </authorList>
    </citation>
    <scope>NUCLEOTIDE SEQUENCE [LARGE SCALE GENOMIC DNA]</scope>
    <source>
        <strain evidence="3">E92,LMG 26720,CCM 7988</strain>
    </source>
</reference>
<proteinExistence type="predicted"/>
<dbReference type="Pfam" id="PF19510">
    <property type="entry name" value="DUF6044"/>
    <property type="match status" value="1"/>
</dbReference>
<dbReference type="InterPro" id="IPR046107">
    <property type="entry name" value="DUF6044"/>
</dbReference>
<feature type="transmembrane region" description="Helical" evidence="1">
    <location>
        <begin position="89"/>
        <end position="111"/>
    </location>
</feature>
<organism evidence="2 3">
    <name type="scientific">Pseudarcicella hirudinis</name>
    <dbReference type="NCBI Taxonomy" id="1079859"/>
    <lineage>
        <taxon>Bacteria</taxon>
        <taxon>Pseudomonadati</taxon>
        <taxon>Bacteroidota</taxon>
        <taxon>Cytophagia</taxon>
        <taxon>Cytophagales</taxon>
        <taxon>Flectobacillaceae</taxon>
        <taxon>Pseudarcicella</taxon>
    </lineage>
</organism>
<gene>
    <name evidence="2" type="ORF">SAMN04515674_102505</name>
</gene>
<keyword evidence="1" id="KW-1133">Transmembrane helix</keyword>
<dbReference type="AlphaFoldDB" id="A0A1I5PJ97"/>
<protein>
    <submittedName>
        <fullName evidence="2">Uncharacterized protein</fullName>
    </submittedName>
</protein>
<feature type="transmembrane region" description="Helical" evidence="1">
    <location>
        <begin position="338"/>
        <end position="357"/>
    </location>
</feature>
<name>A0A1I5PJ97_9BACT</name>
<feature type="transmembrane region" description="Helical" evidence="1">
    <location>
        <begin position="299"/>
        <end position="318"/>
    </location>
</feature>
<feature type="transmembrane region" description="Helical" evidence="1">
    <location>
        <begin position="123"/>
        <end position="143"/>
    </location>
</feature>
<feature type="transmembrane region" description="Helical" evidence="1">
    <location>
        <begin position="209"/>
        <end position="232"/>
    </location>
</feature>
<dbReference type="Proteomes" id="UP000199306">
    <property type="component" value="Unassembled WGS sequence"/>
</dbReference>
<dbReference type="STRING" id="1079859.SAMN04515674_102505"/>
<keyword evidence="1" id="KW-0812">Transmembrane</keyword>
<evidence type="ECO:0000313" key="3">
    <source>
        <dbReference type="Proteomes" id="UP000199306"/>
    </source>
</evidence>
<feature type="transmembrane region" description="Helical" evidence="1">
    <location>
        <begin position="268"/>
        <end position="287"/>
    </location>
</feature>
<keyword evidence="1" id="KW-0472">Membrane</keyword>
<dbReference type="OrthoDB" id="2349131at2"/>
<accession>A0A1I5PJ97</accession>
<feature type="transmembrane region" description="Helical" evidence="1">
    <location>
        <begin position="7"/>
        <end position="26"/>
    </location>
</feature>
<dbReference type="EMBL" id="FOXH01000002">
    <property type="protein sequence ID" value="SFP34099.1"/>
    <property type="molecule type" value="Genomic_DNA"/>
</dbReference>
<sequence length="567" mass="65792">MNIDNLLKWGTFTILVIFFLPLLWLGQDAFVTIHDNLDSDYLYLRLLDISHTAFDFNSTIFNVMNGLPRSAMRSGINLEVLSFVVFEPFTAYTINYLLIHLIGFAGMYLLLKKHFLPNPNQQVIVWGTALAFSVVSTYMVHGISSLGQPLYFYAILNFRKNKFRLSDWLIVVLFPIYSFLVWAGFFSVICAGIILIYDWINLKKLNQALLAAILSTGLVYSLVEFQLIYSFFSKAYTSHRTEFNYDLLMPLKSGICFRETFISFIKTYYHAGEFFTIFIFIIALISLAADKKFHQKRKIISLLLTILGICLFHGFYRFFVQGLASVTELPKAFQFDRFYFLLPMIWYLLFAISLDTVLRWKNGFLLTILAIFIQLSITLNSNREFLVNLDKMFGNPLSLPKEKTISYRAFYAENQFGAIRDFIAIPQADYRVICVGFHPAIAQYNGFYTLDSYQNNYLLGYKHQFRKIIENELAVDKKMKEYFDAWGCRAYAFSHEIRADILYHKTSKAAINNSRLNIEAFKQMNGKYVLSSVPINNAGEIGLVQEKVFDDNDSFWKIYLYSTTTKN</sequence>
<dbReference type="RefSeq" id="WP_092013449.1">
    <property type="nucleotide sequence ID" value="NZ_FOXH01000002.1"/>
</dbReference>
<keyword evidence="3" id="KW-1185">Reference proteome</keyword>
<evidence type="ECO:0000313" key="2">
    <source>
        <dbReference type="EMBL" id="SFP34099.1"/>
    </source>
</evidence>
<evidence type="ECO:0000256" key="1">
    <source>
        <dbReference type="SAM" id="Phobius"/>
    </source>
</evidence>